<dbReference type="EMBL" id="CYPS01000011">
    <property type="protein sequence ID" value="CUH42006.1"/>
    <property type="molecule type" value="Genomic_DNA"/>
</dbReference>
<dbReference type="PANTHER" id="PTHR42836:SF1">
    <property type="entry name" value="7-CARBOXY-7-DEAZAGUANINE SYNTHASE"/>
    <property type="match status" value="1"/>
</dbReference>
<reference evidence="3" key="1">
    <citation type="submission" date="2015-09" db="EMBL/GenBank/DDBJ databases">
        <authorList>
            <person name="Rodrigo-Torres L."/>
            <person name="Arahal D.R."/>
        </authorList>
    </citation>
    <scope>NUCLEOTIDE SEQUENCE [LARGE SCALE GENOMIC DNA]</scope>
    <source>
        <strain evidence="3">CECT 4293</strain>
    </source>
</reference>
<protein>
    <submittedName>
        <fullName evidence="2">7-carboxy-7-deazaguanine synthase</fullName>
        <ecNumber evidence="2">4.3.99.3</ecNumber>
    </submittedName>
</protein>
<keyword evidence="1" id="KW-0479">Metal-binding</keyword>
<dbReference type="GO" id="GO:0016829">
    <property type="term" value="F:lyase activity"/>
    <property type="evidence" value="ECO:0007669"/>
    <property type="project" value="UniProtKB-KW"/>
</dbReference>
<keyword evidence="1" id="KW-0004">4Fe-4S</keyword>
<dbReference type="InterPro" id="IPR013785">
    <property type="entry name" value="Aldolase_TIM"/>
</dbReference>
<dbReference type="GO" id="GO:0051539">
    <property type="term" value="F:4 iron, 4 sulfur cluster binding"/>
    <property type="evidence" value="ECO:0007669"/>
    <property type="project" value="UniProtKB-KW"/>
</dbReference>
<evidence type="ECO:0000313" key="3">
    <source>
        <dbReference type="Proteomes" id="UP000050786"/>
    </source>
</evidence>
<dbReference type="EC" id="4.3.99.3" evidence="2"/>
<dbReference type="Gene3D" id="3.20.20.70">
    <property type="entry name" value="Aldolase class I"/>
    <property type="match status" value="1"/>
</dbReference>
<evidence type="ECO:0000256" key="1">
    <source>
        <dbReference type="ARBA" id="ARBA00022485"/>
    </source>
</evidence>
<name>A0A0P1E1B7_9RHOB</name>
<organism evidence="2 3">
    <name type="scientific">Ruegeria atlantica</name>
    <dbReference type="NCBI Taxonomy" id="81569"/>
    <lineage>
        <taxon>Bacteria</taxon>
        <taxon>Pseudomonadati</taxon>
        <taxon>Pseudomonadota</taxon>
        <taxon>Alphaproteobacteria</taxon>
        <taxon>Rhodobacterales</taxon>
        <taxon>Roseobacteraceae</taxon>
        <taxon>Ruegeria</taxon>
    </lineage>
</organism>
<keyword evidence="2" id="KW-0456">Lyase</keyword>
<keyword evidence="1" id="KW-0411">Iron-sulfur</keyword>
<dbReference type="AlphaFoldDB" id="A0A0P1E1B7"/>
<keyword evidence="3" id="KW-1185">Reference proteome</keyword>
<sequence length="73" mass="7799">MSLRISEIFGPTVQGEGALIGQPTVLVRSGGCDFRCSWCDSLHAVDSAFATIGQQWTRRPSGPRFSVCRAGGL</sequence>
<proteinExistence type="predicted"/>
<dbReference type="PANTHER" id="PTHR42836">
    <property type="entry name" value="7-CARBOXY-7-DEAZAGUANINE SYNTHASE"/>
    <property type="match status" value="1"/>
</dbReference>
<gene>
    <name evidence="2" type="primary">queE_1</name>
    <name evidence="2" type="ORF">RUM4293_00891</name>
</gene>
<accession>A0A0P1E1B7</accession>
<evidence type="ECO:0000313" key="2">
    <source>
        <dbReference type="EMBL" id="CUH42006.1"/>
    </source>
</evidence>
<dbReference type="Proteomes" id="UP000050786">
    <property type="component" value="Unassembled WGS sequence"/>
</dbReference>
<keyword evidence="1" id="KW-0408">Iron</keyword>